<dbReference type="AlphaFoldDB" id="A0A1L9S876"/>
<dbReference type="GeneID" id="34610475"/>
<accession>A0A1L9S876</accession>
<evidence type="ECO:0000313" key="2">
    <source>
        <dbReference type="Proteomes" id="UP000184188"/>
    </source>
</evidence>
<dbReference type="Proteomes" id="UP000184188">
    <property type="component" value="Unassembled WGS sequence"/>
</dbReference>
<dbReference type="PANTHER" id="PTHR47381:SF3">
    <property type="entry name" value="ALPHA_BETA-HYDROLASES SUPERFAMILY PROTEIN"/>
    <property type="match status" value="1"/>
</dbReference>
<dbReference type="PANTHER" id="PTHR47381">
    <property type="entry name" value="ALPHA/BETA-HYDROLASES SUPERFAMILY PROTEIN"/>
    <property type="match status" value="1"/>
</dbReference>
<dbReference type="STRING" id="1073090.A0A1L9S876"/>
<organism evidence="1 2">
    <name type="scientific">Penicilliopsis zonata CBS 506.65</name>
    <dbReference type="NCBI Taxonomy" id="1073090"/>
    <lineage>
        <taxon>Eukaryota</taxon>
        <taxon>Fungi</taxon>
        <taxon>Dikarya</taxon>
        <taxon>Ascomycota</taxon>
        <taxon>Pezizomycotina</taxon>
        <taxon>Eurotiomycetes</taxon>
        <taxon>Eurotiomycetidae</taxon>
        <taxon>Eurotiales</taxon>
        <taxon>Aspergillaceae</taxon>
        <taxon>Penicilliopsis</taxon>
    </lineage>
</organism>
<dbReference type="OrthoDB" id="2152248at2759"/>
<reference evidence="2" key="1">
    <citation type="journal article" date="2017" name="Genome Biol.">
        <title>Comparative genomics reveals high biological diversity and specific adaptations in the industrially and medically important fungal genus Aspergillus.</title>
        <authorList>
            <person name="de Vries R.P."/>
            <person name="Riley R."/>
            <person name="Wiebenga A."/>
            <person name="Aguilar-Osorio G."/>
            <person name="Amillis S."/>
            <person name="Uchima C.A."/>
            <person name="Anderluh G."/>
            <person name="Asadollahi M."/>
            <person name="Askin M."/>
            <person name="Barry K."/>
            <person name="Battaglia E."/>
            <person name="Bayram O."/>
            <person name="Benocci T."/>
            <person name="Braus-Stromeyer S.A."/>
            <person name="Caldana C."/>
            <person name="Canovas D."/>
            <person name="Cerqueira G.C."/>
            <person name="Chen F."/>
            <person name="Chen W."/>
            <person name="Choi C."/>
            <person name="Clum A."/>
            <person name="Dos Santos R.A."/>
            <person name="Damasio A.R."/>
            <person name="Diallinas G."/>
            <person name="Emri T."/>
            <person name="Fekete E."/>
            <person name="Flipphi M."/>
            <person name="Freyberg S."/>
            <person name="Gallo A."/>
            <person name="Gournas C."/>
            <person name="Habgood R."/>
            <person name="Hainaut M."/>
            <person name="Harispe M.L."/>
            <person name="Henrissat B."/>
            <person name="Hilden K.S."/>
            <person name="Hope R."/>
            <person name="Hossain A."/>
            <person name="Karabika E."/>
            <person name="Karaffa L."/>
            <person name="Karanyi Z."/>
            <person name="Krasevec N."/>
            <person name="Kuo A."/>
            <person name="Kusch H."/>
            <person name="LaButti K."/>
            <person name="Lagendijk E.L."/>
            <person name="Lapidus A."/>
            <person name="Levasseur A."/>
            <person name="Lindquist E."/>
            <person name="Lipzen A."/>
            <person name="Logrieco A.F."/>
            <person name="MacCabe A."/>
            <person name="Maekelae M.R."/>
            <person name="Malavazi I."/>
            <person name="Melin P."/>
            <person name="Meyer V."/>
            <person name="Mielnichuk N."/>
            <person name="Miskei M."/>
            <person name="Molnar A.P."/>
            <person name="Mule G."/>
            <person name="Ngan C.Y."/>
            <person name="Orejas M."/>
            <person name="Orosz E."/>
            <person name="Ouedraogo J.P."/>
            <person name="Overkamp K.M."/>
            <person name="Park H.-S."/>
            <person name="Perrone G."/>
            <person name="Piumi F."/>
            <person name="Punt P.J."/>
            <person name="Ram A.F."/>
            <person name="Ramon A."/>
            <person name="Rauscher S."/>
            <person name="Record E."/>
            <person name="Riano-Pachon D.M."/>
            <person name="Robert V."/>
            <person name="Roehrig J."/>
            <person name="Ruller R."/>
            <person name="Salamov A."/>
            <person name="Salih N.S."/>
            <person name="Samson R.A."/>
            <person name="Sandor E."/>
            <person name="Sanguinetti M."/>
            <person name="Schuetze T."/>
            <person name="Sepcic K."/>
            <person name="Shelest E."/>
            <person name="Sherlock G."/>
            <person name="Sophianopoulou V."/>
            <person name="Squina F.M."/>
            <person name="Sun H."/>
            <person name="Susca A."/>
            <person name="Todd R.B."/>
            <person name="Tsang A."/>
            <person name="Unkles S.E."/>
            <person name="van de Wiele N."/>
            <person name="van Rossen-Uffink D."/>
            <person name="Oliveira J.V."/>
            <person name="Vesth T.C."/>
            <person name="Visser J."/>
            <person name="Yu J.-H."/>
            <person name="Zhou M."/>
            <person name="Andersen M.R."/>
            <person name="Archer D.B."/>
            <person name="Baker S.E."/>
            <person name="Benoit I."/>
            <person name="Brakhage A.A."/>
            <person name="Braus G.H."/>
            <person name="Fischer R."/>
            <person name="Frisvad J.C."/>
            <person name="Goldman G.H."/>
            <person name="Houbraken J."/>
            <person name="Oakley B."/>
            <person name="Pocsi I."/>
            <person name="Scazzocchio C."/>
            <person name="Seiboth B."/>
            <person name="vanKuyk P.A."/>
            <person name="Wortman J."/>
            <person name="Dyer P.S."/>
            <person name="Grigoriev I.V."/>
        </authorList>
    </citation>
    <scope>NUCLEOTIDE SEQUENCE [LARGE SCALE GENOMIC DNA]</scope>
    <source>
        <strain evidence="2">CBS 506.65</strain>
    </source>
</reference>
<evidence type="ECO:0000313" key="1">
    <source>
        <dbReference type="EMBL" id="OJJ43357.1"/>
    </source>
</evidence>
<protein>
    <recommendedName>
        <fullName evidence="3">AB hydrolase-1 domain-containing protein</fullName>
    </recommendedName>
</protein>
<gene>
    <name evidence="1" type="ORF">ASPZODRAFT_136203</name>
</gene>
<dbReference type="SUPFAM" id="SSF53474">
    <property type="entry name" value="alpha/beta-Hydrolases"/>
    <property type="match status" value="1"/>
</dbReference>
<keyword evidence="2" id="KW-1185">Reference proteome</keyword>
<sequence length="365" mass="40182">MSDPLETLEGHLSNTPSVSRRQYPIAGILTTVYGLNELSSPTSEIACLWLLHPRLGSQEAMSQLATLAITDWNKKILQGQAGPKAKGLIAVSFDQRNHGTRIVDPVANEAWRSGNPRHAQDMFSIFQGTARDVSLLIDYLPAFVFPESEKRITEHLVLGVSLGAYAAWSCILHEPRVSAGITIIGCPDYVNIMADRARLSKLASWKGSEPEGSQFLGSKDFPFTLLETVRRLDPASLFLSYTGPESEVIISRPNPLPEPTPEQQEILRPVLSRCLARKKILNIAGGADKLVPYRCGEAFLAWLKKAVGPDGWFKDGAVTLEDVIDPTARHEVTPKMADEAIQFVSRVLLTSNTTQKTGFVRHCKI</sequence>
<dbReference type="EMBL" id="KV878352">
    <property type="protein sequence ID" value="OJJ43357.1"/>
    <property type="molecule type" value="Genomic_DNA"/>
</dbReference>
<proteinExistence type="predicted"/>
<dbReference type="Gene3D" id="3.40.50.1820">
    <property type="entry name" value="alpha/beta hydrolase"/>
    <property type="match status" value="1"/>
</dbReference>
<name>A0A1L9S876_9EURO</name>
<dbReference type="InterPro" id="IPR029058">
    <property type="entry name" value="AB_hydrolase_fold"/>
</dbReference>
<dbReference type="VEuPathDB" id="FungiDB:ASPZODRAFT_136203"/>
<evidence type="ECO:0008006" key="3">
    <source>
        <dbReference type="Google" id="ProtNLM"/>
    </source>
</evidence>
<dbReference type="RefSeq" id="XP_022577867.1">
    <property type="nucleotide sequence ID" value="XM_022724010.1"/>
</dbReference>